<gene>
    <name evidence="5" type="primary">dut</name>
    <name evidence="7" type="ORF">EDC14_100477</name>
</gene>
<dbReference type="CDD" id="cd07557">
    <property type="entry name" value="trimeric_dUTPase"/>
    <property type="match status" value="1"/>
</dbReference>
<dbReference type="SUPFAM" id="SSF51283">
    <property type="entry name" value="dUTPase-like"/>
    <property type="match status" value="1"/>
</dbReference>
<dbReference type="HAMAP" id="MF_00116">
    <property type="entry name" value="dUTPase_bact"/>
    <property type="match status" value="1"/>
</dbReference>
<evidence type="ECO:0000313" key="8">
    <source>
        <dbReference type="Proteomes" id="UP000295008"/>
    </source>
</evidence>
<organism evidence="7 8">
    <name type="scientific">Hydrogenispora ethanolica</name>
    <dbReference type="NCBI Taxonomy" id="1082276"/>
    <lineage>
        <taxon>Bacteria</taxon>
        <taxon>Bacillati</taxon>
        <taxon>Bacillota</taxon>
        <taxon>Hydrogenispora</taxon>
    </lineage>
</organism>
<evidence type="ECO:0000256" key="5">
    <source>
        <dbReference type="HAMAP-Rule" id="MF_00116"/>
    </source>
</evidence>
<comment type="catalytic activity">
    <reaction evidence="4 5">
        <text>dUTP + H2O = dUMP + diphosphate + H(+)</text>
        <dbReference type="Rhea" id="RHEA:10248"/>
        <dbReference type="ChEBI" id="CHEBI:15377"/>
        <dbReference type="ChEBI" id="CHEBI:15378"/>
        <dbReference type="ChEBI" id="CHEBI:33019"/>
        <dbReference type="ChEBI" id="CHEBI:61555"/>
        <dbReference type="ChEBI" id="CHEBI:246422"/>
        <dbReference type="EC" id="3.6.1.23"/>
    </reaction>
</comment>
<name>A0A4R1S4K6_HYDET</name>
<evidence type="ECO:0000259" key="6">
    <source>
        <dbReference type="Pfam" id="PF00692"/>
    </source>
</evidence>
<evidence type="ECO:0000256" key="4">
    <source>
        <dbReference type="ARBA" id="ARBA00047686"/>
    </source>
</evidence>
<reference evidence="7 8" key="1">
    <citation type="submission" date="2019-03" db="EMBL/GenBank/DDBJ databases">
        <title>Genomic Encyclopedia of Type Strains, Phase IV (KMG-IV): sequencing the most valuable type-strain genomes for metagenomic binning, comparative biology and taxonomic classification.</title>
        <authorList>
            <person name="Goeker M."/>
        </authorList>
    </citation>
    <scope>NUCLEOTIDE SEQUENCE [LARGE SCALE GENOMIC DNA]</scope>
    <source>
        <strain evidence="7 8">LX-B</strain>
    </source>
</reference>
<comment type="function">
    <text evidence="5">This enzyme is involved in nucleotide metabolism: it produces dUMP, the immediate precursor of thymidine nucleotides and it decreases the intracellular concentration of dUTP so that uracil cannot be incorporated into DNA.</text>
</comment>
<dbReference type="Pfam" id="PF00692">
    <property type="entry name" value="dUTPase"/>
    <property type="match status" value="1"/>
</dbReference>
<comment type="pathway">
    <text evidence="5">Pyrimidine metabolism; dUMP biosynthesis; dUMP from dCTP (dUTP route): step 2/2.</text>
</comment>
<feature type="binding site" evidence="5">
    <location>
        <begin position="95"/>
        <end position="97"/>
    </location>
    <ligand>
        <name>substrate</name>
    </ligand>
</feature>
<dbReference type="GO" id="GO:0006226">
    <property type="term" value="P:dUMP biosynthetic process"/>
    <property type="evidence" value="ECO:0007669"/>
    <property type="project" value="UniProtKB-UniRule"/>
</dbReference>
<dbReference type="InterPro" id="IPR033704">
    <property type="entry name" value="dUTPase_trimeric"/>
</dbReference>
<sequence>MNIEPVGPLAIKLKVLSPLIREGVIPKPAYATDGAAAMDLHACIAEPLLIPAGGRVGVPTGIAFELPGPHVVALVFPRSGLASKHGIALSNAVGVIDSDYRGEVICLVKNESAADFQIQPGDRLAQLGFFPVFRGIWEEVDALAETDRGAGGFGSTGRGISTAEPLK</sequence>
<dbReference type="InterPro" id="IPR036157">
    <property type="entry name" value="dUTPase-like_sf"/>
</dbReference>
<protein>
    <recommendedName>
        <fullName evidence="5">Deoxyuridine 5'-triphosphate nucleotidohydrolase</fullName>
        <shortName evidence="5">dUTPase</shortName>
        <ecNumber evidence="5">3.6.1.23</ecNumber>
    </recommendedName>
    <alternativeName>
        <fullName evidence="5">dUTP pyrophosphatase</fullName>
    </alternativeName>
</protein>
<dbReference type="PANTHER" id="PTHR11241:SF0">
    <property type="entry name" value="DEOXYURIDINE 5'-TRIPHOSPHATE NUCLEOTIDOHYDROLASE"/>
    <property type="match status" value="1"/>
</dbReference>
<keyword evidence="5" id="KW-0460">Magnesium</keyword>
<dbReference type="GO" id="GO:0046081">
    <property type="term" value="P:dUTP catabolic process"/>
    <property type="evidence" value="ECO:0007669"/>
    <property type="project" value="InterPro"/>
</dbReference>
<feature type="binding site" evidence="5">
    <location>
        <begin position="78"/>
        <end position="80"/>
    </location>
    <ligand>
        <name>substrate</name>
    </ligand>
</feature>
<dbReference type="EMBL" id="SLUN01000004">
    <property type="protein sequence ID" value="TCL74141.1"/>
    <property type="molecule type" value="Genomic_DNA"/>
</dbReference>
<accession>A0A4R1S4K6</accession>
<dbReference type="NCBIfam" id="TIGR00576">
    <property type="entry name" value="dut"/>
    <property type="match status" value="1"/>
</dbReference>
<keyword evidence="5" id="KW-0479">Metal-binding</keyword>
<keyword evidence="2 5" id="KW-0378">Hydrolase</keyword>
<keyword evidence="8" id="KW-1185">Reference proteome</keyword>
<dbReference type="EC" id="3.6.1.23" evidence="5"/>
<dbReference type="InterPro" id="IPR008181">
    <property type="entry name" value="dUTPase"/>
</dbReference>
<comment type="caution">
    <text evidence="7">The sequence shown here is derived from an EMBL/GenBank/DDBJ whole genome shotgun (WGS) entry which is preliminary data.</text>
</comment>
<evidence type="ECO:0000313" key="7">
    <source>
        <dbReference type="EMBL" id="TCL74141.1"/>
    </source>
</evidence>
<dbReference type="RefSeq" id="WP_207930706.1">
    <property type="nucleotide sequence ID" value="NZ_SLUN01000004.1"/>
</dbReference>
<dbReference type="AlphaFoldDB" id="A0A4R1S4K6"/>
<keyword evidence="3 5" id="KW-0546">Nucleotide metabolism</keyword>
<evidence type="ECO:0000256" key="2">
    <source>
        <dbReference type="ARBA" id="ARBA00022801"/>
    </source>
</evidence>
<comment type="caution">
    <text evidence="5">Lacks conserved residue(s) required for the propagation of feature annotation.</text>
</comment>
<dbReference type="GO" id="GO:0000287">
    <property type="term" value="F:magnesium ion binding"/>
    <property type="evidence" value="ECO:0007669"/>
    <property type="project" value="UniProtKB-UniRule"/>
</dbReference>
<dbReference type="InterPro" id="IPR029054">
    <property type="entry name" value="dUTPase-like"/>
</dbReference>
<dbReference type="GO" id="GO:0004170">
    <property type="term" value="F:dUTP diphosphatase activity"/>
    <property type="evidence" value="ECO:0007669"/>
    <property type="project" value="UniProtKB-UniRule"/>
</dbReference>
<evidence type="ECO:0000256" key="3">
    <source>
        <dbReference type="ARBA" id="ARBA00023080"/>
    </source>
</evidence>
<dbReference type="PANTHER" id="PTHR11241">
    <property type="entry name" value="DEOXYURIDINE 5'-TRIPHOSPHATE NUCLEOTIDOHYDROLASE"/>
    <property type="match status" value="1"/>
</dbReference>
<comment type="cofactor">
    <cofactor evidence="5">
        <name>Mg(2+)</name>
        <dbReference type="ChEBI" id="CHEBI:18420"/>
    </cofactor>
</comment>
<dbReference type="NCBIfam" id="NF001862">
    <property type="entry name" value="PRK00601.1"/>
    <property type="match status" value="1"/>
</dbReference>
<feature type="binding site" evidence="5">
    <location>
        <position position="91"/>
    </location>
    <ligand>
        <name>substrate</name>
    </ligand>
</feature>
<dbReference type="Proteomes" id="UP000295008">
    <property type="component" value="Unassembled WGS sequence"/>
</dbReference>
<proteinExistence type="inferred from homology"/>
<dbReference type="UniPathway" id="UPA00610">
    <property type="reaction ID" value="UER00666"/>
</dbReference>
<comment type="similarity">
    <text evidence="1 5">Belongs to the dUTPase family.</text>
</comment>
<feature type="domain" description="dUTPase-like" evidence="6">
    <location>
        <begin position="27"/>
        <end position="157"/>
    </location>
</feature>
<dbReference type="Gene3D" id="2.70.40.10">
    <property type="match status" value="1"/>
</dbReference>
<evidence type="ECO:0000256" key="1">
    <source>
        <dbReference type="ARBA" id="ARBA00006581"/>
    </source>
</evidence>